<evidence type="ECO:0000256" key="10">
    <source>
        <dbReference type="RuleBase" id="RU364068"/>
    </source>
</evidence>
<dbReference type="Pfam" id="PF00459">
    <property type="entry name" value="Inositol_P"/>
    <property type="match status" value="1"/>
</dbReference>
<comment type="similarity">
    <text evidence="3 10">Belongs to the inositol monophosphatase superfamily.</text>
</comment>
<dbReference type="PRINTS" id="PR01959">
    <property type="entry name" value="SBIMPHPHTASE"/>
</dbReference>
<dbReference type="Proteomes" id="UP000321523">
    <property type="component" value="Unassembled WGS sequence"/>
</dbReference>
<dbReference type="Gene3D" id="3.40.190.80">
    <property type="match status" value="1"/>
</dbReference>
<dbReference type="InterPro" id="IPR033942">
    <property type="entry name" value="IMPase"/>
</dbReference>
<organism evidence="11 12">
    <name type="scientific">Skermanella aerolata</name>
    <dbReference type="NCBI Taxonomy" id="393310"/>
    <lineage>
        <taxon>Bacteria</taxon>
        <taxon>Pseudomonadati</taxon>
        <taxon>Pseudomonadota</taxon>
        <taxon>Alphaproteobacteria</taxon>
        <taxon>Rhodospirillales</taxon>
        <taxon>Azospirillaceae</taxon>
        <taxon>Skermanella</taxon>
    </lineage>
</organism>
<evidence type="ECO:0000313" key="11">
    <source>
        <dbReference type="EMBL" id="GEO39615.1"/>
    </source>
</evidence>
<feature type="binding site" evidence="9">
    <location>
        <position position="70"/>
    </location>
    <ligand>
        <name>Mg(2+)</name>
        <dbReference type="ChEBI" id="CHEBI:18420"/>
        <label>1</label>
        <note>catalytic</note>
    </ligand>
</feature>
<dbReference type="InterPro" id="IPR022337">
    <property type="entry name" value="Inositol_monophosphatase_SuhB"/>
</dbReference>
<feature type="binding site" evidence="9">
    <location>
        <position position="215"/>
    </location>
    <ligand>
        <name>Mg(2+)</name>
        <dbReference type="ChEBI" id="CHEBI:18420"/>
        <label>1</label>
        <note>catalytic</note>
    </ligand>
</feature>
<dbReference type="PANTHER" id="PTHR20854:SF4">
    <property type="entry name" value="INOSITOL-1-MONOPHOSPHATASE-RELATED"/>
    <property type="match status" value="1"/>
</dbReference>
<evidence type="ECO:0000256" key="5">
    <source>
        <dbReference type="ARBA" id="ARBA00019784"/>
    </source>
</evidence>
<evidence type="ECO:0000256" key="2">
    <source>
        <dbReference type="ARBA" id="ARBA00001946"/>
    </source>
</evidence>
<dbReference type="InterPro" id="IPR000760">
    <property type="entry name" value="Inositol_monophosphatase-like"/>
</dbReference>
<keyword evidence="8 9" id="KW-0460">Magnesium</keyword>
<feature type="binding site" evidence="9">
    <location>
        <position position="89"/>
    </location>
    <ligand>
        <name>Mg(2+)</name>
        <dbReference type="ChEBI" id="CHEBI:18420"/>
        <label>1</label>
        <note>catalytic</note>
    </ligand>
</feature>
<evidence type="ECO:0000256" key="3">
    <source>
        <dbReference type="ARBA" id="ARBA00009759"/>
    </source>
</evidence>
<comment type="catalytic activity">
    <reaction evidence="1 10">
        <text>a myo-inositol phosphate + H2O = myo-inositol + phosphate</text>
        <dbReference type="Rhea" id="RHEA:24056"/>
        <dbReference type="ChEBI" id="CHEBI:15377"/>
        <dbReference type="ChEBI" id="CHEBI:17268"/>
        <dbReference type="ChEBI" id="CHEBI:43474"/>
        <dbReference type="ChEBI" id="CHEBI:84139"/>
        <dbReference type="EC" id="3.1.3.25"/>
    </reaction>
</comment>
<keyword evidence="7 10" id="KW-0378">Hydrolase</keyword>
<evidence type="ECO:0000256" key="9">
    <source>
        <dbReference type="PIRSR" id="PIRSR600760-2"/>
    </source>
</evidence>
<evidence type="ECO:0000256" key="4">
    <source>
        <dbReference type="ARBA" id="ARBA00013106"/>
    </source>
</evidence>
<dbReference type="AlphaFoldDB" id="A0A512DT32"/>
<evidence type="ECO:0000256" key="6">
    <source>
        <dbReference type="ARBA" id="ARBA00022723"/>
    </source>
</evidence>
<keyword evidence="12" id="KW-1185">Reference proteome</keyword>
<protein>
    <recommendedName>
        <fullName evidence="5 10">Inositol-1-monophosphatase</fullName>
        <ecNumber evidence="4 10">3.1.3.25</ecNumber>
    </recommendedName>
</protein>
<dbReference type="PRINTS" id="PR00377">
    <property type="entry name" value="IMPHPHTASES"/>
</dbReference>
<feature type="binding site" evidence="9">
    <location>
        <position position="90"/>
    </location>
    <ligand>
        <name>Mg(2+)</name>
        <dbReference type="ChEBI" id="CHEBI:18420"/>
        <label>2</label>
    </ligand>
</feature>
<evidence type="ECO:0000256" key="7">
    <source>
        <dbReference type="ARBA" id="ARBA00022801"/>
    </source>
</evidence>
<evidence type="ECO:0000256" key="1">
    <source>
        <dbReference type="ARBA" id="ARBA00001033"/>
    </source>
</evidence>
<dbReference type="GO" id="GO:0046854">
    <property type="term" value="P:phosphatidylinositol phosphate biosynthetic process"/>
    <property type="evidence" value="ECO:0007669"/>
    <property type="project" value="InterPro"/>
</dbReference>
<dbReference type="EMBL" id="BJYZ01000017">
    <property type="protein sequence ID" value="GEO39615.1"/>
    <property type="molecule type" value="Genomic_DNA"/>
</dbReference>
<reference evidence="11 12" key="1">
    <citation type="submission" date="2019-07" db="EMBL/GenBank/DDBJ databases">
        <title>Whole genome shotgun sequence of Skermanella aerolata NBRC 106429.</title>
        <authorList>
            <person name="Hosoyama A."/>
            <person name="Uohara A."/>
            <person name="Ohji S."/>
            <person name="Ichikawa N."/>
        </authorList>
    </citation>
    <scope>NUCLEOTIDE SEQUENCE [LARGE SCALE GENOMIC DNA]</scope>
    <source>
        <strain evidence="11 12">NBRC 106429</strain>
    </source>
</reference>
<dbReference type="EC" id="3.1.3.25" evidence="4 10"/>
<comment type="caution">
    <text evidence="11">The sequence shown here is derived from an EMBL/GenBank/DDBJ whole genome shotgun (WGS) entry which is preliminary data.</text>
</comment>
<dbReference type="OrthoDB" id="9785695at2"/>
<dbReference type="FunFam" id="3.30.540.10:FF:000003">
    <property type="entry name" value="Inositol-1-monophosphatase"/>
    <property type="match status" value="1"/>
</dbReference>
<sequence length="273" mass="29428">MASRSAIINVMARAAEKAARGLIRDFGEVEHLQVSRKGPADFVSTADTKAEQILRAELQKARPDFGFLLEEGGGFTGKDAGTRWIVDPLDGTTNFLHGLPFWSISIALEKEGEIVAGIVYEPVRDEMFWAEKGAGAWNNHQRLRVSGRRKLDESVIATGLPFKGRGNHADYLPQLQAVMAETAGVRRFGSAALDLAYVAAGRFDGYWESHVQPWDVAAGLLMVTEAGGFASEIGGGRNPYAGESVLAANSHLHLLLGKVLRDASAKSKPKAEG</sequence>
<dbReference type="GO" id="GO:0007165">
    <property type="term" value="P:signal transduction"/>
    <property type="evidence" value="ECO:0007669"/>
    <property type="project" value="TreeGrafter"/>
</dbReference>
<dbReference type="GO" id="GO:0008934">
    <property type="term" value="F:inositol monophosphate 1-phosphatase activity"/>
    <property type="evidence" value="ECO:0007669"/>
    <property type="project" value="InterPro"/>
</dbReference>
<dbReference type="PROSITE" id="PS00630">
    <property type="entry name" value="IMP_2"/>
    <property type="match status" value="1"/>
</dbReference>
<evidence type="ECO:0000256" key="8">
    <source>
        <dbReference type="ARBA" id="ARBA00022842"/>
    </source>
</evidence>
<dbReference type="GO" id="GO:0006020">
    <property type="term" value="P:inositol metabolic process"/>
    <property type="evidence" value="ECO:0007669"/>
    <property type="project" value="TreeGrafter"/>
</dbReference>
<dbReference type="PROSITE" id="PS00629">
    <property type="entry name" value="IMP_1"/>
    <property type="match status" value="1"/>
</dbReference>
<keyword evidence="6 9" id="KW-0479">Metal-binding</keyword>
<gene>
    <name evidence="11" type="ORF">SAE02_37630</name>
</gene>
<dbReference type="InterPro" id="IPR020583">
    <property type="entry name" value="Inositol_monoP_metal-BS"/>
</dbReference>
<proteinExistence type="inferred from homology"/>
<comment type="cofactor">
    <cofactor evidence="2 9 10">
        <name>Mg(2+)</name>
        <dbReference type="ChEBI" id="CHEBI:18420"/>
    </cofactor>
</comment>
<feature type="binding site" evidence="9">
    <location>
        <position position="87"/>
    </location>
    <ligand>
        <name>Mg(2+)</name>
        <dbReference type="ChEBI" id="CHEBI:18420"/>
        <label>1</label>
        <note>catalytic</note>
    </ligand>
</feature>
<dbReference type="PANTHER" id="PTHR20854">
    <property type="entry name" value="INOSITOL MONOPHOSPHATASE"/>
    <property type="match status" value="1"/>
</dbReference>
<name>A0A512DT32_9PROT</name>
<accession>A0A512DT32</accession>
<evidence type="ECO:0000313" key="12">
    <source>
        <dbReference type="Proteomes" id="UP000321523"/>
    </source>
</evidence>
<dbReference type="InterPro" id="IPR020550">
    <property type="entry name" value="Inositol_monophosphatase_CS"/>
</dbReference>
<dbReference type="GO" id="GO:0046872">
    <property type="term" value="F:metal ion binding"/>
    <property type="evidence" value="ECO:0007669"/>
    <property type="project" value="UniProtKB-KW"/>
</dbReference>
<dbReference type="RefSeq" id="WP_044427613.1">
    <property type="nucleotide sequence ID" value="NZ_BJYZ01000017.1"/>
</dbReference>
<dbReference type="CDD" id="cd01639">
    <property type="entry name" value="IMPase"/>
    <property type="match status" value="1"/>
</dbReference>
<dbReference type="Gene3D" id="3.30.540.10">
    <property type="entry name" value="Fructose-1,6-Bisphosphatase, subunit A, domain 1"/>
    <property type="match status" value="1"/>
</dbReference>
<dbReference type="SUPFAM" id="SSF56655">
    <property type="entry name" value="Carbohydrate phosphatase"/>
    <property type="match status" value="1"/>
</dbReference>